<gene>
    <name evidence="1" type="ORF">VM95_36490</name>
</gene>
<reference evidence="1 2" key="1">
    <citation type="submission" date="2015-02" db="EMBL/GenBank/DDBJ databases">
        <authorList>
            <person name="Ju K.-S."/>
            <person name="Doroghazi J.R."/>
            <person name="Metcalf W."/>
        </authorList>
    </citation>
    <scope>NUCLEOTIDE SEQUENCE [LARGE SCALE GENOMIC DNA]</scope>
    <source>
        <strain evidence="1 2">ATCC 31215</strain>
    </source>
</reference>
<keyword evidence="1" id="KW-0489">Methyltransferase</keyword>
<dbReference type="Proteomes" id="UP000033699">
    <property type="component" value="Unassembled WGS sequence"/>
</dbReference>
<protein>
    <submittedName>
        <fullName evidence="1">Methyltransferase</fullName>
    </submittedName>
</protein>
<dbReference type="SUPFAM" id="SSF53335">
    <property type="entry name" value="S-adenosyl-L-methionine-dependent methyltransferases"/>
    <property type="match status" value="1"/>
</dbReference>
<dbReference type="InterPro" id="IPR006764">
    <property type="entry name" value="SAM_dep_MeTrfase_SAV2177_type"/>
</dbReference>
<keyword evidence="2" id="KW-1185">Reference proteome</keyword>
<dbReference type="EMBL" id="JZKH01000165">
    <property type="protein sequence ID" value="KJS57945.1"/>
    <property type="molecule type" value="Genomic_DNA"/>
</dbReference>
<evidence type="ECO:0000313" key="2">
    <source>
        <dbReference type="Proteomes" id="UP000033699"/>
    </source>
</evidence>
<comment type="caution">
    <text evidence="1">The sequence shown here is derived from an EMBL/GenBank/DDBJ whole genome shotgun (WGS) entry which is preliminary data.</text>
</comment>
<dbReference type="Gene3D" id="3.40.50.150">
    <property type="entry name" value="Vaccinia Virus protein VP39"/>
    <property type="match status" value="1"/>
</dbReference>
<dbReference type="Pfam" id="PF04672">
    <property type="entry name" value="Methyltransf_19"/>
    <property type="match status" value="1"/>
</dbReference>
<name>A0A0F2T6L6_STRR3</name>
<dbReference type="AlphaFoldDB" id="A0A0F2T6L6"/>
<organism evidence="1 2">
    <name type="scientific">Streptomyces rubellomurinus (strain ATCC 31215)</name>
    <dbReference type="NCBI Taxonomy" id="359131"/>
    <lineage>
        <taxon>Bacteria</taxon>
        <taxon>Bacillati</taxon>
        <taxon>Actinomycetota</taxon>
        <taxon>Actinomycetes</taxon>
        <taxon>Kitasatosporales</taxon>
        <taxon>Streptomycetaceae</taxon>
        <taxon>Streptomyces</taxon>
    </lineage>
</organism>
<proteinExistence type="predicted"/>
<keyword evidence="1" id="KW-0808">Transferase</keyword>
<dbReference type="InterPro" id="IPR029063">
    <property type="entry name" value="SAM-dependent_MTases_sf"/>
</dbReference>
<sequence>MGLRIRQDVPHSARMYDYFLGGKDNFAVDREAAERVLTVFPTMRTAVRANRTF</sequence>
<dbReference type="GO" id="GO:0008168">
    <property type="term" value="F:methyltransferase activity"/>
    <property type="evidence" value="ECO:0007669"/>
    <property type="project" value="UniProtKB-KW"/>
</dbReference>
<feature type="non-terminal residue" evidence="1">
    <location>
        <position position="53"/>
    </location>
</feature>
<evidence type="ECO:0000313" key="1">
    <source>
        <dbReference type="EMBL" id="KJS57945.1"/>
    </source>
</evidence>
<dbReference type="GO" id="GO:0032259">
    <property type="term" value="P:methylation"/>
    <property type="evidence" value="ECO:0007669"/>
    <property type="project" value="UniProtKB-KW"/>
</dbReference>
<accession>A0A0F2T6L6</accession>